<dbReference type="Gene3D" id="3.40.50.1220">
    <property type="entry name" value="TPP-binding domain"/>
    <property type="match status" value="1"/>
</dbReference>
<keyword evidence="5 7" id="KW-0862">Zinc</keyword>
<dbReference type="InterPro" id="IPR003000">
    <property type="entry name" value="Sirtuin"/>
</dbReference>
<dbReference type="PANTHER" id="PTHR11085:SF9">
    <property type="entry name" value="NAD-DEPENDENT PROTEIN DEACETYLASE SIRTUIN-1"/>
    <property type="match status" value="1"/>
</dbReference>
<accession>A0A2T9YW59</accession>
<evidence type="ECO:0000256" key="1">
    <source>
        <dbReference type="ARBA" id="ARBA00001947"/>
    </source>
</evidence>
<feature type="binding site" evidence="7">
    <location>
        <position position="345"/>
    </location>
    <ligand>
        <name>Zn(2+)</name>
        <dbReference type="ChEBI" id="CHEBI:29105"/>
    </ligand>
</feature>
<feature type="region of interest" description="Disordered" evidence="8">
    <location>
        <begin position="712"/>
        <end position="739"/>
    </location>
</feature>
<comment type="caution">
    <text evidence="10">The sequence shown here is derived from an EMBL/GenBank/DDBJ whole genome shotgun (WGS) entry which is preliminary data.</text>
</comment>
<keyword evidence="3" id="KW-0808">Transferase</keyword>
<evidence type="ECO:0000256" key="5">
    <source>
        <dbReference type="ARBA" id="ARBA00022833"/>
    </source>
</evidence>
<dbReference type="Proteomes" id="UP000245383">
    <property type="component" value="Unassembled WGS sequence"/>
</dbReference>
<dbReference type="GO" id="GO:0046872">
    <property type="term" value="F:metal ion binding"/>
    <property type="evidence" value="ECO:0007669"/>
    <property type="project" value="UniProtKB-KW"/>
</dbReference>
<comment type="cofactor">
    <cofactor evidence="1">
        <name>Zn(2+)</name>
        <dbReference type="ChEBI" id="CHEBI:29105"/>
    </cofactor>
</comment>
<dbReference type="GO" id="GO:0005634">
    <property type="term" value="C:nucleus"/>
    <property type="evidence" value="ECO:0007669"/>
    <property type="project" value="TreeGrafter"/>
</dbReference>
<dbReference type="STRING" id="133385.A0A2T9YW59"/>
<dbReference type="Gene3D" id="3.30.1600.10">
    <property type="entry name" value="SIR2/SIRT2 'Small Domain"/>
    <property type="match status" value="1"/>
</dbReference>
<dbReference type="PROSITE" id="PS50305">
    <property type="entry name" value="SIRTUIN"/>
    <property type="match status" value="1"/>
</dbReference>
<evidence type="ECO:0000313" key="11">
    <source>
        <dbReference type="Proteomes" id="UP000245383"/>
    </source>
</evidence>
<dbReference type="GO" id="GO:0046970">
    <property type="term" value="F:histone H4K16 deacetylase activity, NAD-dependent"/>
    <property type="evidence" value="ECO:0007669"/>
    <property type="project" value="TreeGrafter"/>
</dbReference>
<dbReference type="InterPro" id="IPR026591">
    <property type="entry name" value="Sirtuin_cat_small_dom_sf"/>
</dbReference>
<protein>
    <recommendedName>
        <fullName evidence="9">Deacetylase sirtuin-type domain-containing protein</fullName>
    </recommendedName>
</protein>
<feature type="compositionally biased region" description="Polar residues" evidence="8">
    <location>
        <begin position="655"/>
        <end position="665"/>
    </location>
</feature>
<feature type="compositionally biased region" description="Basic and acidic residues" evidence="8">
    <location>
        <begin position="714"/>
        <end position="729"/>
    </location>
</feature>
<dbReference type="EMBL" id="MBFR01000028">
    <property type="protein sequence ID" value="PVU96580.1"/>
    <property type="molecule type" value="Genomic_DNA"/>
</dbReference>
<sequence>MYKNNDLQAEPISPPASIFTSKLESQINDKIIPNSTFNHITQPVQKNNLSIDFNDTNDPSKTLASKRIISPSSHSELPEFEDIQDISAKRYKSDELSSRQEDSIDLNNSSLISEFNYENTKENLEKINPPLQDSNFSAAETTKIQEEARKLGVEPFIVKYVNNKNYSILSLLNVFESSVYIHSNEVLDIQFLPLLKNVIRKFISKRPKLPQINSVEDTLFLLRRAKKIMILTGAGVSVSCGIPDFRSPQGIYQQLAKDFGLDDPQQMFDIDYFMENPYLFYSFAKQLYPDNFIPSPSHHFIKLIESRSKLLRNYTQNIDTLEQSTGIKRVLNCHGSFASATCIRCNFKCSGDELKPFVMNKEIPYCPNCSTQEELSAPTNKISKYPRASKTNETEQLKNNLKNVITTKNLPQNTNDANVKNDQDIFTLDAESKPDSTANNTVILDLTYDTDDSEDHDFQETLGIMKPDIVFFGEKLPDEFHSSLDSDRNDVDLLIVMGTSLKVAPVSEIMSHLPHNIPQIVINKTPITHLNFDIQLIGNSDDIVAYLCYRLGWNLEHPKLAGGSCLSDEFIASVQHPVSKIQVYSDEHYKDETYTDADFQNIIGSNSNLELDKASRKNTTNSDIQDHLDQDLTAKVPSNNRSSNASNFANKPSKHTASAGSATLRSNPNYTANLLELLPENWHLFNGCLVDINDVYDDSDNADFNNHRVINSYENDKSDSGSDKEDRDGSFAVIGISKD</sequence>
<keyword evidence="11" id="KW-1185">Reference proteome</keyword>
<dbReference type="OrthoDB" id="420264at2759"/>
<evidence type="ECO:0000256" key="6">
    <source>
        <dbReference type="ARBA" id="ARBA00023027"/>
    </source>
</evidence>
<feature type="compositionally biased region" description="Low complexity" evidence="8">
    <location>
        <begin position="638"/>
        <end position="650"/>
    </location>
</feature>
<gene>
    <name evidence="10" type="ORF">BB561_001085</name>
</gene>
<reference evidence="10 11" key="1">
    <citation type="journal article" date="2018" name="MBio">
        <title>Comparative Genomics Reveals the Core Gene Toolbox for the Fungus-Insect Symbiosis.</title>
        <authorList>
            <person name="Wang Y."/>
            <person name="Stata M."/>
            <person name="Wang W."/>
            <person name="Stajich J.E."/>
            <person name="White M.M."/>
            <person name="Moncalvo J.M."/>
        </authorList>
    </citation>
    <scope>NUCLEOTIDE SEQUENCE [LARGE SCALE GENOMIC DNA]</scope>
    <source>
        <strain evidence="10 11">SWE-8-4</strain>
    </source>
</reference>
<evidence type="ECO:0000256" key="3">
    <source>
        <dbReference type="ARBA" id="ARBA00022679"/>
    </source>
</evidence>
<evidence type="ECO:0000259" key="9">
    <source>
        <dbReference type="PROSITE" id="PS50305"/>
    </source>
</evidence>
<keyword evidence="6" id="KW-0520">NAD</keyword>
<comment type="similarity">
    <text evidence="2">Belongs to the sirtuin family. Class I subfamily.</text>
</comment>
<name>A0A2T9YW59_9FUNG</name>
<feature type="domain" description="Deacetylase sirtuin-type" evidence="9">
    <location>
        <begin position="208"/>
        <end position="554"/>
    </location>
</feature>
<evidence type="ECO:0000313" key="10">
    <source>
        <dbReference type="EMBL" id="PVU96580.1"/>
    </source>
</evidence>
<proteinExistence type="inferred from homology"/>
<keyword evidence="4 7" id="KW-0479">Metal-binding</keyword>
<feature type="region of interest" description="Disordered" evidence="8">
    <location>
        <begin position="614"/>
        <end position="665"/>
    </location>
</feature>
<feature type="binding site" evidence="7">
    <location>
        <position position="369"/>
    </location>
    <ligand>
        <name>Zn(2+)</name>
        <dbReference type="ChEBI" id="CHEBI:29105"/>
    </ligand>
</feature>
<organism evidence="10 11">
    <name type="scientific">Smittium simulii</name>
    <dbReference type="NCBI Taxonomy" id="133385"/>
    <lineage>
        <taxon>Eukaryota</taxon>
        <taxon>Fungi</taxon>
        <taxon>Fungi incertae sedis</taxon>
        <taxon>Zoopagomycota</taxon>
        <taxon>Kickxellomycotina</taxon>
        <taxon>Harpellomycetes</taxon>
        <taxon>Harpellales</taxon>
        <taxon>Legeriomycetaceae</taxon>
        <taxon>Smittium</taxon>
    </lineage>
</organism>
<evidence type="ECO:0000256" key="7">
    <source>
        <dbReference type="PROSITE-ProRule" id="PRU00236"/>
    </source>
</evidence>
<dbReference type="PANTHER" id="PTHR11085">
    <property type="entry name" value="NAD-DEPENDENT PROTEIN DEACYLASE SIRTUIN-5, MITOCHONDRIAL-RELATED"/>
    <property type="match status" value="1"/>
</dbReference>
<dbReference type="InterPro" id="IPR026590">
    <property type="entry name" value="Ssirtuin_cat_dom"/>
</dbReference>
<feature type="binding site" evidence="7">
    <location>
        <position position="342"/>
    </location>
    <ligand>
        <name>Zn(2+)</name>
        <dbReference type="ChEBI" id="CHEBI:29105"/>
    </ligand>
</feature>
<feature type="active site" description="Proton acceptor" evidence="7">
    <location>
        <position position="334"/>
    </location>
</feature>
<feature type="binding site" evidence="7">
    <location>
        <position position="366"/>
    </location>
    <ligand>
        <name>Zn(2+)</name>
        <dbReference type="ChEBI" id="CHEBI:29105"/>
    </ligand>
</feature>
<dbReference type="AlphaFoldDB" id="A0A2T9YW59"/>
<evidence type="ECO:0000256" key="8">
    <source>
        <dbReference type="SAM" id="MobiDB-lite"/>
    </source>
</evidence>
<dbReference type="InterPro" id="IPR029035">
    <property type="entry name" value="DHS-like_NAD/FAD-binding_dom"/>
</dbReference>
<evidence type="ECO:0000256" key="4">
    <source>
        <dbReference type="ARBA" id="ARBA00022723"/>
    </source>
</evidence>
<dbReference type="InterPro" id="IPR050134">
    <property type="entry name" value="NAD-dep_sirtuin_deacylases"/>
</dbReference>
<dbReference type="SUPFAM" id="SSF52467">
    <property type="entry name" value="DHS-like NAD/FAD-binding domain"/>
    <property type="match status" value="1"/>
</dbReference>
<dbReference type="GO" id="GO:0070403">
    <property type="term" value="F:NAD+ binding"/>
    <property type="evidence" value="ECO:0007669"/>
    <property type="project" value="InterPro"/>
</dbReference>
<evidence type="ECO:0000256" key="2">
    <source>
        <dbReference type="ARBA" id="ARBA00006924"/>
    </source>
</evidence>
<dbReference type="Pfam" id="PF02146">
    <property type="entry name" value="SIR2"/>
    <property type="match status" value="1"/>
</dbReference>